<dbReference type="EMBL" id="ML977009">
    <property type="protein sequence ID" value="KAF1952726.1"/>
    <property type="molecule type" value="Genomic_DNA"/>
</dbReference>
<accession>A0A6A5TPJ0</accession>
<reference evidence="1" key="1">
    <citation type="journal article" date="2020" name="Stud. Mycol.">
        <title>101 Dothideomycetes genomes: a test case for predicting lifestyles and emergence of pathogens.</title>
        <authorList>
            <person name="Haridas S."/>
            <person name="Albert R."/>
            <person name="Binder M."/>
            <person name="Bloem J."/>
            <person name="Labutti K."/>
            <person name="Salamov A."/>
            <person name="Andreopoulos B."/>
            <person name="Baker S."/>
            <person name="Barry K."/>
            <person name="Bills G."/>
            <person name="Bluhm B."/>
            <person name="Cannon C."/>
            <person name="Castanera R."/>
            <person name="Culley D."/>
            <person name="Daum C."/>
            <person name="Ezra D."/>
            <person name="Gonzalez J."/>
            <person name="Henrissat B."/>
            <person name="Kuo A."/>
            <person name="Liang C."/>
            <person name="Lipzen A."/>
            <person name="Lutzoni F."/>
            <person name="Magnuson J."/>
            <person name="Mondo S."/>
            <person name="Nolan M."/>
            <person name="Ohm R."/>
            <person name="Pangilinan J."/>
            <person name="Park H.-J."/>
            <person name="Ramirez L."/>
            <person name="Alfaro M."/>
            <person name="Sun H."/>
            <person name="Tritt A."/>
            <person name="Yoshinaga Y."/>
            <person name="Zwiers L.-H."/>
            <person name="Turgeon B."/>
            <person name="Goodwin S."/>
            <person name="Spatafora J."/>
            <person name="Crous P."/>
            <person name="Grigoriev I."/>
        </authorList>
    </citation>
    <scope>NUCLEOTIDE SEQUENCE</scope>
    <source>
        <strain evidence="1">CBS 675.92</strain>
    </source>
</reference>
<dbReference type="Proteomes" id="UP000800035">
    <property type="component" value="Unassembled WGS sequence"/>
</dbReference>
<protein>
    <submittedName>
        <fullName evidence="1">Uncharacterized protein</fullName>
    </submittedName>
</protein>
<gene>
    <name evidence="1" type="ORF">CC80DRAFT_507894</name>
</gene>
<dbReference type="SUPFAM" id="SSF53474">
    <property type="entry name" value="alpha/beta-Hydrolases"/>
    <property type="match status" value="1"/>
</dbReference>
<sequence length="110" mass="12334">MAIALGNNKQRGRIVSRQYLAFSQSYTIICYDTRFHGGSSLTPEPFDCATGHSKDDLTDDVLKMLNYLNIMRIYHLQVSTSMRQWGLSLAQSIRMGGSDCGDGDESDDQF</sequence>
<dbReference type="Gene3D" id="3.40.50.1820">
    <property type="entry name" value="alpha/beta hydrolase"/>
    <property type="match status" value="1"/>
</dbReference>
<evidence type="ECO:0000313" key="2">
    <source>
        <dbReference type="Proteomes" id="UP000800035"/>
    </source>
</evidence>
<dbReference type="AlphaFoldDB" id="A0A6A5TPJ0"/>
<keyword evidence="2" id="KW-1185">Reference proteome</keyword>
<evidence type="ECO:0000313" key="1">
    <source>
        <dbReference type="EMBL" id="KAF1952726.1"/>
    </source>
</evidence>
<dbReference type="OrthoDB" id="3742617at2759"/>
<name>A0A6A5TPJ0_9PLEO</name>
<organism evidence="1 2">
    <name type="scientific">Byssothecium circinans</name>
    <dbReference type="NCBI Taxonomy" id="147558"/>
    <lineage>
        <taxon>Eukaryota</taxon>
        <taxon>Fungi</taxon>
        <taxon>Dikarya</taxon>
        <taxon>Ascomycota</taxon>
        <taxon>Pezizomycotina</taxon>
        <taxon>Dothideomycetes</taxon>
        <taxon>Pleosporomycetidae</taxon>
        <taxon>Pleosporales</taxon>
        <taxon>Massarineae</taxon>
        <taxon>Massarinaceae</taxon>
        <taxon>Byssothecium</taxon>
    </lineage>
</organism>
<dbReference type="InterPro" id="IPR029058">
    <property type="entry name" value="AB_hydrolase_fold"/>
</dbReference>
<proteinExistence type="predicted"/>